<accession>A0ABY7WQD7</accession>
<keyword evidence="2" id="KW-1185">Reference proteome</keyword>
<dbReference type="PANTHER" id="PTHR40087:SF1">
    <property type="entry name" value="PHENOLIC ACID DECARBOXYLASE PADC"/>
    <property type="match status" value="1"/>
</dbReference>
<reference evidence="1 2" key="1">
    <citation type="submission" date="2023-02" db="EMBL/GenBank/DDBJ databases">
        <title>Genome sequence of Lacticaseibacillus sp. KACC 23028.</title>
        <authorList>
            <person name="Kim S."/>
            <person name="Heo J."/>
            <person name="Kwon S.-W."/>
        </authorList>
    </citation>
    <scope>NUCLEOTIDE SEQUENCE [LARGE SCALE GENOMIC DNA]</scope>
    <source>
        <strain evidence="1 2">KACC 23028</strain>
    </source>
</reference>
<gene>
    <name evidence="1" type="ORF">PQ472_06485</name>
</gene>
<dbReference type="PANTHER" id="PTHR40087">
    <property type="entry name" value="PHENOLIC ACID DECARBOXYLASE PADC"/>
    <property type="match status" value="1"/>
</dbReference>
<dbReference type="InterPro" id="IPR008729">
    <property type="entry name" value="PA_de_COase"/>
</dbReference>
<dbReference type="InterPro" id="IPR012674">
    <property type="entry name" value="Calycin"/>
</dbReference>
<dbReference type="Pfam" id="PF05870">
    <property type="entry name" value="PA_decarbox"/>
    <property type="match status" value="1"/>
</dbReference>
<name>A0ABY7WQD7_9LACO</name>
<dbReference type="PIRSF" id="PIRSF011561">
    <property type="entry name" value="PAD"/>
    <property type="match status" value="1"/>
</dbReference>
<dbReference type="EMBL" id="CP117884">
    <property type="protein sequence ID" value="WDF81578.1"/>
    <property type="molecule type" value="Genomic_DNA"/>
</dbReference>
<dbReference type="CDD" id="cd14241">
    <property type="entry name" value="PAD"/>
    <property type="match status" value="1"/>
</dbReference>
<dbReference type="Gene3D" id="2.40.128.20">
    <property type="match status" value="1"/>
</dbReference>
<dbReference type="RefSeq" id="WP_274258432.1">
    <property type="nucleotide sequence ID" value="NZ_CP117884.1"/>
</dbReference>
<sequence>MTAHNNMDKHFETLDDFLGTHFIYTYDNGWEYEWYARNDHTVDYRIHGGMVAGRWVTDQKAFINMLTPGIYKVAWTEPTGTDVALDFVPNEHKLNGTIFFPKWVQDKPEITVTYQNLHIDRMHAAREKYETYPKLVVPEFATITYMADAGQDNSDVIAQAPYAGMPDDIRNGQFYDENYKMIKRPAK</sequence>
<proteinExistence type="predicted"/>
<dbReference type="SUPFAM" id="SSF50814">
    <property type="entry name" value="Lipocalins"/>
    <property type="match status" value="1"/>
</dbReference>
<organism evidence="1 2">
    <name type="scientific">Lacticaseibacillus pabuli</name>
    <dbReference type="NCBI Taxonomy" id="3025672"/>
    <lineage>
        <taxon>Bacteria</taxon>
        <taxon>Bacillati</taxon>
        <taxon>Bacillota</taxon>
        <taxon>Bacilli</taxon>
        <taxon>Lactobacillales</taxon>
        <taxon>Lactobacillaceae</taxon>
        <taxon>Lacticaseibacillus</taxon>
    </lineage>
</organism>
<evidence type="ECO:0000313" key="1">
    <source>
        <dbReference type="EMBL" id="WDF81578.1"/>
    </source>
</evidence>
<protein>
    <submittedName>
        <fullName evidence="1">Phenolic acid decarboxylase</fullName>
    </submittedName>
</protein>
<evidence type="ECO:0000313" key="2">
    <source>
        <dbReference type="Proteomes" id="UP001220377"/>
    </source>
</evidence>
<dbReference type="Proteomes" id="UP001220377">
    <property type="component" value="Chromosome"/>
</dbReference>